<comment type="induction">
    <text evidence="9">By heat shock.</text>
</comment>
<evidence type="ECO:0000256" key="3">
    <source>
        <dbReference type="ARBA" id="ARBA00022670"/>
    </source>
</evidence>
<evidence type="ECO:0000259" key="16">
    <source>
        <dbReference type="PROSITE" id="PS51786"/>
    </source>
</evidence>
<dbReference type="PROSITE" id="PS51786">
    <property type="entry name" value="LON_PROTEOLYTIC"/>
    <property type="match status" value="1"/>
</dbReference>
<dbReference type="GO" id="GO:0034605">
    <property type="term" value="P:cellular response to heat"/>
    <property type="evidence" value="ECO:0007669"/>
    <property type="project" value="UniProtKB-UniRule"/>
</dbReference>
<dbReference type="Proteomes" id="UP000501253">
    <property type="component" value="Chromosome"/>
</dbReference>
<dbReference type="Pfam" id="PF22667">
    <property type="entry name" value="Lon_lid"/>
    <property type="match status" value="1"/>
</dbReference>
<keyword evidence="5 9" id="KW-0378">Hydrolase</keyword>
<dbReference type="PIRSF" id="PIRSF001174">
    <property type="entry name" value="Lon_proteas"/>
    <property type="match status" value="1"/>
</dbReference>
<dbReference type="InterPro" id="IPR008268">
    <property type="entry name" value="Peptidase_S16_AS"/>
</dbReference>
<keyword evidence="7 9" id="KW-0067">ATP-binding</keyword>
<keyword evidence="3 9" id="KW-0645">Protease</keyword>
<dbReference type="Pfam" id="PF05362">
    <property type="entry name" value="Lon_C"/>
    <property type="match status" value="1"/>
</dbReference>
<comment type="catalytic activity">
    <reaction evidence="9 10 13">
        <text>Hydrolysis of proteins in presence of ATP.</text>
        <dbReference type="EC" id="3.4.21.53"/>
    </reaction>
</comment>
<sequence length="796" mass="89846">MMEEASFVSPELREGESIEVPEVLPLMAIRDIVLFPGMVIPLFVGREKSLAAVSEALSGEKLLVLVSQKDPMEEDPTPEKLYRVGVVGLIIRTFNLPENRLKVLVQVLARVEIRDFLQTDPFFKVRIEPVREKEPETLSVAAEALMRSARETAEKVLALRGLLNPDLSALLASVEEPGKLADLIAAHVRFRISEAQDLLETYDGLPRLEKINRYLQREFEIASLQAKIQTEAQEEMARSQREYFLREQLRAIKRELGETDELEAEIEELREKIKKARMPKEVEKEALKQLSRLEMMHPDTAEATVIRTYLDWLIELPWKKSTRDRLDLKEAQRILDEDHYDLDKVKERLLEYLAVKKLNPQAKGPILCFVGPPGVGKTSLGRSIARALGRKFVRVSLGGVRDEAEIRGHRRTYVGALPGRIIQGLKQAGVNNPVFMIDEVDKLCSDFQGDPSAALLEVLDPEQNKEFVDHYLGVPFDLSRVLFIATANMTDPIPPALLDRMEVIYLSGYTPEEKLVIARRYLLPRQLKEHGLSEDHLRLSDRTIFKVISEYTSEAGVRELERKLAALCRKVARRIAEGEKGPFRITPANLDKYLGPPEYVEDLRQEEDEIGVATGLAWTPYGGEVLYIEVTVMEGKGHLILTGQLGEVMKESAQAALSYIRARARELGIPPKFYEKYDLHIHIPSGAIPKDGPSAGVTMAVAMISALSKRPVRKDVAMTGEITLRGKILPVGGIKEKSLAALRKGIKKVLLPEKNLKDLEDIPPELRRKLEFVPVKHLDEVLPLALLRARRARRRA</sequence>
<dbReference type="GO" id="GO:0043565">
    <property type="term" value="F:sequence-specific DNA binding"/>
    <property type="evidence" value="ECO:0007669"/>
    <property type="project" value="UniProtKB-UniRule"/>
</dbReference>
<dbReference type="InterPro" id="IPR046336">
    <property type="entry name" value="Lon_prtase_N_sf"/>
</dbReference>
<dbReference type="RefSeq" id="WP_168718968.1">
    <property type="nucleotide sequence ID" value="NZ_CP042909.1"/>
</dbReference>
<feature type="domain" description="Lon proteolytic" evidence="16">
    <location>
        <begin position="607"/>
        <end position="788"/>
    </location>
</feature>
<dbReference type="CDD" id="cd19500">
    <property type="entry name" value="RecA-like_Lon"/>
    <property type="match status" value="1"/>
</dbReference>
<evidence type="ECO:0000256" key="11">
    <source>
        <dbReference type="PIRSR" id="PIRSR001174-1"/>
    </source>
</evidence>
<dbReference type="NCBIfam" id="TIGR00763">
    <property type="entry name" value="lon"/>
    <property type="match status" value="1"/>
</dbReference>
<keyword evidence="19" id="KW-1185">Reference proteome</keyword>
<dbReference type="GO" id="GO:0005737">
    <property type="term" value="C:cytoplasm"/>
    <property type="evidence" value="ECO:0007669"/>
    <property type="project" value="UniProtKB-SubCell"/>
</dbReference>
<comment type="subcellular location">
    <subcellularLocation>
        <location evidence="1 9 10">Cytoplasm</location>
    </subcellularLocation>
</comment>
<name>A0A6H1WQW1_9BACT</name>
<dbReference type="SUPFAM" id="SSF52540">
    <property type="entry name" value="P-loop containing nucleoside triphosphate hydrolases"/>
    <property type="match status" value="1"/>
</dbReference>
<dbReference type="GO" id="GO:0004252">
    <property type="term" value="F:serine-type endopeptidase activity"/>
    <property type="evidence" value="ECO:0007669"/>
    <property type="project" value="UniProtKB-UniRule"/>
</dbReference>
<evidence type="ECO:0000256" key="15">
    <source>
        <dbReference type="SAM" id="Coils"/>
    </source>
</evidence>
<feature type="binding site" evidence="9 12">
    <location>
        <begin position="371"/>
        <end position="378"/>
    </location>
    <ligand>
        <name>ATP</name>
        <dbReference type="ChEBI" id="CHEBI:30616"/>
    </ligand>
</feature>
<dbReference type="GO" id="GO:0006515">
    <property type="term" value="P:protein quality control for misfolded or incompletely synthesized proteins"/>
    <property type="evidence" value="ECO:0007669"/>
    <property type="project" value="UniProtKB-UniRule"/>
</dbReference>
<dbReference type="InterPro" id="IPR003959">
    <property type="entry name" value="ATPase_AAA_core"/>
</dbReference>
<dbReference type="InterPro" id="IPR020568">
    <property type="entry name" value="Ribosomal_Su5_D2-typ_SF"/>
</dbReference>
<feature type="coiled-coil region" evidence="15">
    <location>
        <begin position="245"/>
        <end position="279"/>
    </location>
</feature>
<dbReference type="Pfam" id="PF02190">
    <property type="entry name" value="LON_substr_bdg"/>
    <property type="match status" value="1"/>
</dbReference>
<evidence type="ECO:0000256" key="8">
    <source>
        <dbReference type="ARBA" id="ARBA00023016"/>
    </source>
</evidence>
<evidence type="ECO:0000256" key="14">
    <source>
        <dbReference type="RuleBase" id="RU000591"/>
    </source>
</evidence>
<dbReference type="GO" id="GO:0004176">
    <property type="term" value="F:ATP-dependent peptidase activity"/>
    <property type="evidence" value="ECO:0007669"/>
    <property type="project" value="UniProtKB-UniRule"/>
</dbReference>
<dbReference type="Gene3D" id="3.40.50.300">
    <property type="entry name" value="P-loop containing nucleotide triphosphate hydrolases"/>
    <property type="match status" value="1"/>
</dbReference>
<comment type="subunit">
    <text evidence="9 10">Homohexamer. Organized in a ring with a central cavity.</text>
</comment>
<dbReference type="SMART" id="SM00464">
    <property type="entry name" value="LON"/>
    <property type="match status" value="1"/>
</dbReference>
<comment type="similarity">
    <text evidence="9 10 13 14">Belongs to the peptidase S16 family.</text>
</comment>
<evidence type="ECO:0000256" key="4">
    <source>
        <dbReference type="ARBA" id="ARBA00022741"/>
    </source>
</evidence>
<dbReference type="Gene3D" id="2.30.130.40">
    <property type="entry name" value="LON domain-like"/>
    <property type="match status" value="1"/>
</dbReference>
<dbReference type="PROSITE" id="PS51787">
    <property type="entry name" value="LON_N"/>
    <property type="match status" value="1"/>
</dbReference>
<dbReference type="InterPro" id="IPR027417">
    <property type="entry name" value="P-loop_NTPase"/>
</dbReference>
<evidence type="ECO:0000313" key="18">
    <source>
        <dbReference type="EMBL" id="QJA05605.1"/>
    </source>
</evidence>
<dbReference type="InterPro" id="IPR004815">
    <property type="entry name" value="Lon_bac/euk-typ"/>
</dbReference>
<dbReference type="Gene3D" id="1.10.8.60">
    <property type="match status" value="1"/>
</dbReference>
<evidence type="ECO:0000256" key="5">
    <source>
        <dbReference type="ARBA" id="ARBA00022801"/>
    </source>
</evidence>
<dbReference type="PANTHER" id="PTHR10046">
    <property type="entry name" value="ATP DEPENDENT LON PROTEASE FAMILY MEMBER"/>
    <property type="match status" value="1"/>
</dbReference>
<dbReference type="InterPro" id="IPR027543">
    <property type="entry name" value="Lon_bac"/>
</dbReference>
<evidence type="ECO:0000259" key="17">
    <source>
        <dbReference type="PROSITE" id="PS51787"/>
    </source>
</evidence>
<dbReference type="AlphaFoldDB" id="A0A6H1WQW1"/>
<dbReference type="KEGG" id="tmai:FVE67_01800"/>
<keyword evidence="4 9" id="KW-0547">Nucleotide-binding</keyword>
<dbReference type="InterPro" id="IPR003111">
    <property type="entry name" value="Lon_prtase_N"/>
</dbReference>
<evidence type="ECO:0000256" key="7">
    <source>
        <dbReference type="ARBA" id="ARBA00022840"/>
    </source>
</evidence>
<dbReference type="InterPro" id="IPR014721">
    <property type="entry name" value="Ribsml_uS5_D2-typ_fold_subgr"/>
</dbReference>
<dbReference type="HAMAP" id="MF_01973">
    <property type="entry name" value="lon_bact"/>
    <property type="match status" value="1"/>
</dbReference>
<accession>A0A6H1WQW1</accession>
<dbReference type="InterPro" id="IPR027065">
    <property type="entry name" value="Lon_Prtase"/>
</dbReference>
<dbReference type="GO" id="GO:0005524">
    <property type="term" value="F:ATP binding"/>
    <property type="evidence" value="ECO:0007669"/>
    <property type="project" value="UniProtKB-UniRule"/>
</dbReference>
<dbReference type="PROSITE" id="PS01046">
    <property type="entry name" value="LON_SER"/>
    <property type="match status" value="1"/>
</dbReference>
<keyword evidence="2 9" id="KW-0963">Cytoplasm</keyword>
<evidence type="ECO:0000256" key="9">
    <source>
        <dbReference type="HAMAP-Rule" id="MF_01973"/>
    </source>
</evidence>
<reference evidence="18 19" key="1">
    <citation type="submission" date="2019-08" db="EMBL/GenBank/DDBJ databases">
        <title>Complete genome sequence of Thermosulfurimonas marina SU872T, an anaerobic thermophilic chemolithoautotrophic bacterium isolated from a shallow marine hydrothermal vent.</title>
        <authorList>
            <person name="Allioux M."/>
            <person name="Jebbar M."/>
            <person name="Slobodkina G."/>
            <person name="Slobodkin A."/>
            <person name="Moalic Y."/>
            <person name="Frolova A."/>
            <person name="Shao Z."/>
            <person name="Alain K."/>
        </authorList>
    </citation>
    <scope>NUCLEOTIDE SEQUENCE [LARGE SCALE GENOMIC DNA]</scope>
    <source>
        <strain evidence="18 19">SU872</strain>
    </source>
</reference>
<dbReference type="Gene3D" id="3.30.230.10">
    <property type="match status" value="1"/>
</dbReference>
<evidence type="ECO:0000256" key="10">
    <source>
        <dbReference type="PIRNR" id="PIRNR001174"/>
    </source>
</evidence>
<evidence type="ECO:0000256" key="1">
    <source>
        <dbReference type="ARBA" id="ARBA00004496"/>
    </source>
</evidence>
<proteinExistence type="evidence at transcript level"/>
<evidence type="ECO:0000313" key="19">
    <source>
        <dbReference type="Proteomes" id="UP000501253"/>
    </source>
</evidence>
<evidence type="ECO:0000256" key="2">
    <source>
        <dbReference type="ARBA" id="ARBA00022490"/>
    </source>
</evidence>
<evidence type="ECO:0000256" key="6">
    <source>
        <dbReference type="ARBA" id="ARBA00022825"/>
    </source>
</evidence>
<dbReference type="SUPFAM" id="SSF54211">
    <property type="entry name" value="Ribosomal protein S5 domain 2-like"/>
    <property type="match status" value="1"/>
</dbReference>
<dbReference type="FunFam" id="1.20.5.5270:FF:000002">
    <property type="entry name" value="Lon protease homolog"/>
    <property type="match status" value="1"/>
</dbReference>
<keyword evidence="8 9" id="KW-0346">Stress response</keyword>
<dbReference type="Gene3D" id="1.20.58.1480">
    <property type="match status" value="1"/>
</dbReference>
<dbReference type="FunFam" id="3.40.50.300:FF:000382">
    <property type="entry name" value="Lon protease homolog 2, peroxisomal"/>
    <property type="match status" value="1"/>
</dbReference>
<dbReference type="EMBL" id="CP042909">
    <property type="protein sequence ID" value="QJA05605.1"/>
    <property type="molecule type" value="Genomic_DNA"/>
</dbReference>
<feature type="active site" evidence="9 11">
    <location>
        <position position="694"/>
    </location>
</feature>
<dbReference type="Pfam" id="PF00004">
    <property type="entry name" value="AAA"/>
    <property type="match status" value="1"/>
</dbReference>
<dbReference type="InterPro" id="IPR008269">
    <property type="entry name" value="Lon_proteolytic"/>
</dbReference>
<dbReference type="InterPro" id="IPR054594">
    <property type="entry name" value="Lon_lid"/>
</dbReference>
<gene>
    <name evidence="9 18" type="primary">lon</name>
    <name evidence="18" type="ORF">FVE67_01800</name>
</gene>
<dbReference type="SUPFAM" id="SSF88697">
    <property type="entry name" value="PUA domain-like"/>
    <property type="match status" value="1"/>
</dbReference>
<dbReference type="PRINTS" id="PR00830">
    <property type="entry name" value="ENDOLAPTASE"/>
</dbReference>
<organism evidence="18 19">
    <name type="scientific">Thermosulfurimonas marina</name>
    <dbReference type="NCBI Taxonomy" id="2047767"/>
    <lineage>
        <taxon>Bacteria</taxon>
        <taxon>Pseudomonadati</taxon>
        <taxon>Thermodesulfobacteriota</taxon>
        <taxon>Thermodesulfobacteria</taxon>
        <taxon>Thermodesulfobacteriales</taxon>
        <taxon>Thermodesulfobacteriaceae</taxon>
        <taxon>Thermosulfurimonas</taxon>
    </lineage>
</organism>
<dbReference type="GO" id="GO:0016887">
    <property type="term" value="F:ATP hydrolysis activity"/>
    <property type="evidence" value="ECO:0007669"/>
    <property type="project" value="UniProtKB-UniRule"/>
</dbReference>
<dbReference type="Gene3D" id="1.20.5.5270">
    <property type="match status" value="1"/>
</dbReference>
<evidence type="ECO:0000256" key="12">
    <source>
        <dbReference type="PIRSR" id="PIRSR001174-2"/>
    </source>
</evidence>
<dbReference type="InterPro" id="IPR003593">
    <property type="entry name" value="AAA+_ATPase"/>
</dbReference>
<feature type="domain" description="Lon N-terminal" evidence="17">
    <location>
        <begin position="24"/>
        <end position="219"/>
    </location>
</feature>
<dbReference type="EC" id="3.4.21.53" evidence="9 10"/>
<dbReference type="SMART" id="SM00382">
    <property type="entry name" value="AAA"/>
    <property type="match status" value="1"/>
</dbReference>
<comment type="function">
    <text evidence="9">ATP-dependent serine protease that mediates the selective degradation of mutant and abnormal proteins as well as certain short-lived regulatory proteins. Required for cellular homeostasis and for survival from DNA damage and developmental changes induced by stress. Degrades polypeptides processively to yield small peptide fragments that are 5 to 10 amino acids long. Binds to DNA in a double-stranded, site-specific manner.</text>
</comment>
<evidence type="ECO:0000256" key="13">
    <source>
        <dbReference type="PROSITE-ProRule" id="PRU01122"/>
    </source>
</evidence>
<keyword evidence="15" id="KW-0175">Coiled coil</keyword>
<dbReference type="InterPro" id="IPR015947">
    <property type="entry name" value="PUA-like_sf"/>
</dbReference>
<keyword evidence="6 9" id="KW-0720">Serine protease</keyword>
<protein>
    <recommendedName>
        <fullName evidence="9 10">Lon protease</fullName>
        <ecNumber evidence="9 10">3.4.21.53</ecNumber>
    </recommendedName>
    <alternativeName>
        <fullName evidence="9">ATP-dependent protease La</fullName>
    </alternativeName>
</protein>
<feature type="active site" evidence="9 11">
    <location>
        <position position="737"/>
    </location>
</feature>